<dbReference type="PROSITE" id="PS00194">
    <property type="entry name" value="THIOREDOXIN_1"/>
    <property type="match status" value="1"/>
</dbReference>
<dbReference type="Gene3D" id="3.40.30.10">
    <property type="entry name" value="Glutaredoxin"/>
    <property type="match status" value="1"/>
</dbReference>
<keyword evidence="4" id="KW-0812">Transmembrane</keyword>
<feature type="transmembrane region" description="Helical" evidence="4">
    <location>
        <begin position="77"/>
        <end position="97"/>
    </location>
</feature>
<reference evidence="6 7" key="1">
    <citation type="submission" date="2019-08" db="EMBL/GenBank/DDBJ databases">
        <authorList>
            <person name="Karlyshev A.V."/>
        </authorList>
    </citation>
    <scope>NUCLEOTIDE SEQUENCE [LARGE SCALE GENOMIC DNA]</scope>
    <source>
        <strain evidence="6 7">Alg18-2.2</strain>
    </source>
</reference>
<dbReference type="Pfam" id="PF08534">
    <property type="entry name" value="Redoxin"/>
    <property type="match status" value="1"/>
</dbReference>
<dbReference type="InterPro" id="IPR001640">
    <property type="entry name" value="Lgt"/>
</dbReference>
<organism evidence="6 7">
    <name type="scientific">Alkalisalibacterium limincola</name>
    <dbReference type="NCBI Taxonomy" id="2699169"/>
    <lineage>
        <taxon>Bacteria</taxon>
        <taxon>Pseudomonadati</taxon>
        <taxon>Pseudomonadota</taxon>
        <taxon>Gammaproteobacteria</taxon>
        <taxon>Lysobacterales</taxon>
        <taxon>Lysobacteraceae</taxon>
        <taxon>Alkalisalibacterium</taxon>
    </lineage>
</organism>
<evidence type="ECO:0000256" key="3">
    <source>
        <dbReference type="ARBA" id="ARBA00023284"/>
    </source>
</evidence>
<dbReference type="AlphaFoldDB" id="A0A5C8KW71"/>
<feature type="transmembrane region" description="Helical" evidence="4">
    <location>
        <begin position="47"/>
        <end position="65"/>
    </location>
</feature>
<dbReference type="PANTHER" id="PTHR42852:SF18">
    <property type="entry name" value="CHROMOSOME UNDETERMINED SCAFFOLD_47, WHOLE GENOME SHOTGUN SEQUENCE"/>
    <property type="match status" value="1"/>
</dbReference>
<dbReference type="CDD" id="cd02966">
    <property type="entry name" value="TlpA_like_family"/>
    <property type="match status" value="1"/>
</dbReference>
<dbReference type="InterPro" id="IPR013766">
    <property type="entry name" value="Thioredoxin_domain"/>
</dbReference>
<dbReference type="GO" id="GO:0005886">
    <property type="term" value="C:plasma membrane"/>
    <property type="evidence" value="ECO:0007669"/>
    <property type="project" value="InterPro"/>
</dbReference>
<evidence type="ECO:0000256" key="2">
    <source>
        <dbReference type="ARBA" id="ARBA00022748"/>
    </source>
</evidence>
<dbReference type="GO" id="GO:0015036">
    <property type="term" value="F:disulfide oxidoreductase activity"/>
    <property type="evidence" value="ECO:0007669"/>
    <property type="project" value="UniProtKB-ARBA"/>
</dbReference>
<dbReference type="EMBL" id="VRTS01000003">
    <property type="protein sequence ID" value="TXK64329.1"/>
    <property type="molecule type" value="Genomic_DNA"/>
</dbReference>
<dbReference type="InterPro" id="IPR050553">
    <property type="entry name" value="Thioredoxin_ResA/DsbE_sf"/>
</dbReference>
<dbReference type="InterPro" id="IPR036249">
    <property type="entry name" value="Thioredoxin-like_sf"/>
</dbReference>
<keyword evidence="4" id="KW-0472">Membrane</keyword>
<dbReference type="PROSITE" id="PS51352">
    <property type="entry name" value="THIOREDOXIN_2"/>
    <property type="match status" value="1"/>
</dbReference>
<accession>A0A5C8KW71</accession>
<name>A0A5C8KW71_9GAMM</name>
<feature type="domain" description="Thioredoxin" evidence="5">
    <location>
        <begin position="131"/>
        <end position="268"/>
    </location>
</feature>
<dbReference type="GO" id="GO:0017004">
    <property type="term" value="P:cytochrome complex assembly"/>
    <property type="evidence" value="ECO:0007669"/>
    <property type="project" value="UniProtKB-KW"/>
</dbReference>
<dbReference type="GO" id="GO:0030313">
    <property type="term" value="C:cell envelope"/>
    <property type="evidence" value="ECO:0007669"/>
    <property type="project" value="UniProtKB-SubCell"/>
</dbReference>
<gene>
    <name evidence="6" type="ORF">FU658_05350</name>
</gene>
<dbReference type="Proteomes" id="UP000321248">
    <property type="component" value="Unassembled WGS sequence"/>
</dbReference>
<keyword evidence="4" id="KW-1133">Transmembrane helix</keyword>
<dbReference type="InterPro" id="IPR017937">
    <property type="entry name" value="Thioredoxin_CS"/>
</dbReference>
<evidence type="ECO:0000256" key="1">
    <source>
        <dbReference type="ARBA" id="ARBA00004196"/>
    </source>
</evidence>
<keyword evidence="7" id="KW-1185">Reference proteome</keyword>
<dbReference type="GO" id="GO:0008961">
    <property type="term" value="F:phosphatidylglycerol-prolipoprotein diacylglyceryl transferase activity"/>
    <property type="evidence" value="ECO:0007669"/>
    <property type="project" value="InterPro"/>
</dbReference>
<dbReference type="InterPro" id="IPR013740">
    <property type="entry name" value="Redoxin"/>
</dbReference>
<evidence type="ECO:0000313" key="6">
    <source>
        <dbReference type="EMBL" id="TXK64329.1"/>
    </source>
</evidence>
<keyword evidence="3" id="KW-0676">Redox-active center</keyword>
<protein>
    <submittedName>
        <fullName evidence="6">TlpA family protein disulfide reductase</fullName>
    </submittedName>
</protein>
<dbReference type="SUPFAM" id="SSF52833">
    <property type="entry name" value="Thioredoxin-like"/>
    <property type="match status" value="1"/>
</dbReference>
<keyword evidence="2" id="KW-0201">Cytochrome c-type biogenesis</keyword>
<evidence type="ECO:0000256" key="4">
    <source>
        <dbReference type="SAM" id="Phobius"/>
    </source>
</evidence>
<evidence type="ECO:0000313" key="7">
    <source>
        <dbReference type="Proteomes" id="UP000321248"/>
    </source>
</evidence>
<feature type="transmembrane region" description="Helical" evidence="4">
    <location>
        <begin position="109"/>
        <end position="130"/>
    </location>
</feature>
<sequence length="284" mass="30892">MISAGPLPLVLFIVLAAAAIAVAVGARLARGLVPRPWSEVASHVTDALLVGLVAARVGFVLLWWQSYLEAPWSILRIGDGGFIPWVGIVAGLALAFWRLRAKPVLRKPVLIGFMAGIAAWALLAGTVLMLQRSMVQMPEAELSLLDHTPVQLHEYTGRPMVVNLWATWCPPCRREMPVLAAAQHRFPGVNFVLVNQGESPIEVLNYLEQSGLSFENMLLDPYSRVMQEVGARGLPTTLFFHADGRLADTHMGELTEAALAHTLQQRFNVKARTSSAASTPPSPP</sequence>
<dbReference type="GO" id="GO:0042158">
    <property type="term" value="P:lipoprotein biosynthetic process"/>
    <property type="evidence" value="ECO:0007669"/>
    <property type="project" value="InterPro"/>
</dbReference>
<comment type="subcellular location">
    <subcellularLocation>
        <location evidence="1">Cell envelope</location>
    </subcellularLocation>
</comment>
<dbReference type="PANTHER" id="PTHR42852">
    <property type="entry name" value="THIOL:DISULFIDE INTERCHANGE PROTEIN DSBE"/>
    <property type="match status" value="1"/>
</dbReference>
<dbReference type="Pfam" id="PF01790">
    <property type="entry name" value="LGT"/>
    <property type="match status" value="1"/>
</dbReference>
<comment type="caution">
    <text evidence="6">The sequence shown here is derived from an EMBL/GenBank/DDBJ whole genome shotgun (WGS) entry which is preliminary data.</text>
</comment>
<dbReference type="RefSeq" id="WP_147891141.1">
    <property type="nucleotide sequence ID" value="NZ_VRTS01000003.1"/>
</dbReference>
<evidence type="ECO:0000259" key="5">
    <source>
        <dbReference type="PROSITE" id="PS51352"/>
    </source>
</evidence>
<proteinExistence type="predicted"/>
<dbReference type="OrthoDB" id="9796554at2"/>